<keyword evidence="2 7" id="KW-0813">Transport</keyword>
<feature type="domain" description="ABC transmembrane type-1" evidence="8">
    <location>
        <begin position="74"/>
        <end position="265"/>
    </location>
</feature>
<evidence type="ECO:0000313" key="9">
    <source>
        <dbReference type="EMBL" id="SFR68793.1"/>
    </source>
</evidence>
<dbReference type="PANTHER" id="PTHR32243:SF24">
    <property type="entry name" value="DIACETYLCHITOBIOSE UPTAKE SYSTEM PERMEASE PROTEIN NGCG"/>
    <property type="match status" value="1"/>
</dbReference>
<dbReference type="GO" id="GO:0005886">
    <property type="term" value="C:plasma membrane"/>
    <property type="evidence" value="ECO:0007669"/>
    <property type="project" value="UniProtKB-SubCell"/>
</dbReference>
<evidence type="ECO:0000256" key="3">
    <source>
        <dbReference type="ARBA" id="ARBA00022475"/>
    </source>
</evidence>
<evidence type="ECO:0000256" key="5">
    <source>
        <dbReference type="ARBA" id="ARBA00022989"/>
    </source>
</evidence>
<accession>A0A1I6IPX9</accession>
<dbReference type="SUPFAM" id="SSF161098">
    <property type="entry name" value="MetI-like"/>
    <property type="match status" value="1"/>
</dbReference>
<dbReference type="OrthoDB" id="9793448at2"/>
<name>A0A1I6IPX9_9FIRM</name>
<evidence type="ECO:0000259" key="8">
    <source>
        <dbReference type="PROSITE" id="PS50928"/>
    </source>
</evidence>
<organism evidence="9 10">
    <name type="scientific">Anaeromicropila populeti</name>
    <dbReference type="NCBI Taxonomy" id="37658"/>
    <lineage>
        <taxon>Bacteria</taxon>
        <taxon>Bacillati</taxon>
        <taxon>Bacillota</taxon>
        <taxon>Clostridia</taxon>
        <taxon>Lachnospirales</taxon>
        <taxon>Lachnospiraceae</taxon>
        <taxon>Anaeromicropila</taxon>
    </lineage>
</organism>
<dbReference type="EMBL" id="FOYZ01000003">
    <property type="protein sequence ID" value="SFR68793.1"/>
    <property type="molecule type" value="Genomic_DNA"/>
</dbReference>
<keyword evidence="4 7" id="KW-0812">Transmembrane</keyword>
<evidence type="ECO:0000256" key="6">
    <source>
        <dbReference type="ARBA" id="ARBA00023136"/>
    </source>
</evidence>
<dbReference type="InterPro" id="IPR000515">
    <property type="entry name" value="MetI-like"/>
</dbReference>
<evidence type="ECO:0000256" key="7">
    <source>
        <dbReference type="RuleBase" id="RU363032"/>
    </source>
</evidence>
<evidence type="ECO:0000256" key="1">
    <source>
        <dbReference type="ARBA" id="ARBA00004651"/>
    </source>
</evidence>
<gene>
    <name evidence="9" type="ORF">SAMN05661086_01010</name>
</gene>
<dbReference type="PANTHER" id="PTHR32243">
    <property type="entry name" value="MALTOSE TRANSPORT SYSTEM PERMEASE-RELATED"/>
    <property type="match status" value="1"/>
</dbReference>
<evidence type="ECO:0000313" key="10">
    <source>
        <dbReference type="Proteomes" id="UP000199659"/>
    </source>
</evidence>
<feature type="transmembrane region" description="Helical" evidence="7">
    <location>
        <begin position="78"/>
        <end position="100"/>
    </location>
</feature>
<feature type="transmembrane region" description="Helical" evidence="7">
    <location>
        <begin position="145"/>
        <end position="162"/>
    </location>
</feature>
<dbReference type="Proteomes" id="UP000199659">
    <property type="component" value="Unassembled WGS sequence"/>
</dbReference>
<evidence type="ECO:0000256" key="4">
    <source>
        <dbReference type="ARBA" id="ARBA00022692"/>
    </source>
</evidence>
<dbReference type="InterPro" id="IPR035906">
    <property type="entry name" value="MetI-like_sf"/>
</dbReference>
<comment type="similarity">
    <text evidence="7">Belongs to the binding-protein-dependent transport system permease family.</text>
</comment>
<evidence type="ECO:0000256" key="2">
    <source>
        <dbReference type="ARBA" id="ARBA00022448"/>
    </source>
</evidence>
<dbReference type="InterPro" id="IPR050901">
    <property type="entry name" value="BP-dep_ABC_trans_perm"/>
</dbReference>
<keyword evidence="10" id="KW-1185">Reference proteome</keyword>
<dbReference type="Gene3D" id="1.10.3720.10">
    <property type="entry name" value="MetI-like"/>
    <property type="match status" value="1"/>
</dbReference>
<dbReference type="GO" id="GO:0055085">
    <property type="term" value="P:transmembrane transport"/>
    <property type="evidence" value="ECO:0007669"/>
    <property type="project" value="InterPro"/>
</dbReference>
<feature type="transmembrane region" description="Helical" evidence="7">
    <location>
        <begin position="183"/>
        <end position="208"/>
    </location>
</feature>
<comment type="subcellular location">
    <subcellularLocation>
        <location evidence="1 7">Cell membrane</location>
        <topology evidence="1 7">Multi-pass membrane protein</topology>
    </subcellularLocation>
</comment>
<dbReference type="CDD" id="cd06261">
    <property type="entry name" value="TM_PBP2"/>
    <property type="match status" value="1"/>
</dbReference>
<dbReference type="Pfam" id="PF00528">
    <property type="entry name" value="BPD_transp_1"/>
    <property type="match status" value="1"/>
</dbReference>
<proteinExistence type="inferred from homology"/>
<keyword evidence="3" id="KW-1003">Cell membrane</keyword>
<dbReference type="PROSITE" id="PS50928">
    <property type="entry name" value="ABC_TM1"/>
    <property type="match status" value="1"/>
</dbReference>
<keyword evidence="6 7" id="KW-0472">Membrane</keyword>
<feature type="transmembrane region" description="Helical" evidence="7">
    <location>
        <begin position="244"/>
        <end position="265"/>
    </location>
</feature>
<dbReference type="STRING" id="37658.SAMN05661086_01010"/>
<keyword evidence="5 7" id="KW-1133">Transmembrane helix</keyword>
<feature type="transmembrane region" description="Helical" evidence="7">
    <location>
        <begin position="112"/>
        <end position="133"/>
    </location>
</feature>
<feature type="transmembrane region" description="Helical" evidence="7">
    <location>
        <begin position="13"/>
        <end position="35"/>
    </location>
</feature>
<dbReference type="AlphaFoldDB" id="A0A1I6IPX9"/>
<protein>
    <submittedName>
        <fullName evidence="9">Raffinose/stachyose/melibiose transport system permease protein</fullName>
    </submittedName>
</protein>
<reference evidence="9 10" key="1">
    <citation type="submission" date="2016-10" db="EMBL/GenBank/DDBJ databases">
        <authorList>
            <person name="de Groot N.N."/>
        </authorList>
    </citation>
    <scope>NUCLEOTIDE SEQUENCE [LARGE SCALE GENOMIC DNA]</scope>
    <source>
        <strain evidence="9 10">743A</strain>
    </source>
</reference>
<dbReference type="RefSeq" id="WP_092559610.1">
    <property type="nucleotide sequence ID" value="NZ_FOYZ01000003.1"/>
</dbReference>
<sequence length="281" mass="31396">MEQKNWTGKIGKVLFRAFCWFYAGISLYPVIWLIFYSFKNNSEIFVTNPFGVPTILHWENYQKAWSQYNVPMYFTNSLIVSIITVILTIILALLFSYATARMQWKGRNTAKIYMSLGMFIPIQAILIPVAKLVNGLGLDSTRTGLILVYTAINLSFATLVYYGSLKALPVELEEAACMDGANIFVCFFRIIVPLVKPATATLVIYIFLNAWNEFNLANVLVVQERLKTLPLGLLFLQGAFTTDWGAMGATMVIASLPTIILYCIFSKKVEGAMTIGGAVKG</sequence>